<dbReference type="Proteomes" id="UP001288944">
    <property type="component" value="Unassembled WGS sequence"/>
</dbReference>
<dbReference type="Gene3D" id="3.40.50.300">
    <property type="entry name" value="P-loop containing nucleotide triphosphate hydrolases"/>
    <property type="match status" value="1"/>
</dbReference>
<feature type="domain" description="G" evidence="1">
    <location>
        <begin position="25"/>
        <end position="48"/>
    </location>
</feature>
<dbReference type="InterPro" id="IPR006073">
    <property type="entry name" value="GTP-bd"/>
</dbReference>
<dbReference type="InterPro" id="IPR027417">
    <property type="entry name" value="P-loop_NTPase"/>
</dbReference>
<dbReference type="PANTHER" id="PTHR11649:SF13">
    <property type="entry name" value="ENGB-TYPE G DOMAIN-CONTAINING PROTEIN"/>
    <property type="match status" value="1"/>
</dbReference>
<accession>A0AAW9KKQ5</accession>
<protein>
    <submittedName>
        <fullName evidence="2">YihA family ribosome biogenesis GTP-binding protein</fullName>
    </submittedName>
</protein>
<name>A0AAW9KKQ5_CLOPF</name>
<dbReference type="PANTHER" id="PTHR11649">
    <property type="entry name" value="MSS1/TRME-RELATED GTP-BINDING PROTEIN"/>
    <property type="match status" value="1"/>
</dbReference>
<dbReference type="EMBL" id="WNUR01001052">
    <property type="protein sequence ID" value="MDZ7543319.1"/>
    <property type="molecule type" value="Genomic_DNA"/>
</dbReference>
<dbReference type="AlphaFoldDB" id="A0AAW9KKQ5"/>
<evidence type="ECO:0000259" key="1">
    <source>
        <dbReference type="Pfam" id="PF01926"/>
    </source>
</evidence>
<evidence type="ECO:0000313" key="3">
    <source>
        <dbReference type="Proteomes" id="UP001288944"/>
    </source>
</evidence>
<dbReference type="SUPFAM" id="SSF52540">
    <property type="entry name" value="P-loop containing nucleoside triphosphate hydrolases"/>
    <property type="match status" value="1"/>
</dbReference>
<dbReference type="Pfam" id="PF01926">
    <property type="entry name" value="MMR_HSR1"/>
    <property type="match status" value="1"/>
</dbReference>
<proteinExistence type="predicted"/>
<evidence type="ECO:0000313" key="2">
    <source>
        <dbReference type="EMBL" id="MDZ7543319.1"/>
    </source>
</evidence>
<comment type="caution">
    <text evidence="2">The sequence shown here is derived from an EMBL/GenBank/DDBJ whole genome shotgun (WGS) entry which is preliminary data.</text>
</comment>
<dbReference type="GO" id="GO:0005525">
    <property type="term" value="F:GTP binding"/>
    <property type="evidence" value="ECO:0007669"/>
    <property type="project" value="InterPro"/>
</dbReference>
<reference evidence="2" key="1">
    <citation type="submission" date="2019-11" db="EMBL/GenBank/DDBJ databases">
        <title>Characterization of Clostridium perfringens isolates from swine manure treated agricultural soils.</title>
        <authorList>
            <person name="Wushke S.T."/>
        </authorList>
    </citation>
    <scope>NUCLEOTIDE SEQUENCE</scope>
    <source>
        <strain evidence="2">X62</strain>
    </source>
</reference>
<organism evidence="2 3">
    <name type="scientific">Clostridium perfringens</name>
    <dbReference type="NCBI Taxonomy" id="1502"/>
    <lineage>
        <taxon>Bacteria</taxon>
        <taxon>Bacillati</taxon>
        <taxon>Bacillota</taxon>
        <taxon>Clostridia</taxon>
        <taxon>Eubacteriales</taxon>
        <taxon>Clostridiaceae</taxon>
        <taxon>Clostridium</taxon>
    </lineage>
</organism>
<feature type="non-terminal residue" evidence="2">
    <location>
        <position position="52"/>
    </location>
</feature>
<sequence>MKIKNSDFVISAVKREQYPITGLPEVAFVGRSNVGKSSIINAITNRKKLAKV</sequence>
<gene>
    <name evidence="2" type="ORF">GNF83_19500</name>
</gene>